<feature type="compositionally biased region" description="Low complexity" evidence="1">
    <location>
        <begin position="13"/>
        <end position="22"/>
    </location>
</feature>
<accession>A0ABV2P742</accession>
<comment type="caution">
    <text evidence="2">The sequence shown here is derived from an EMBL/GenBank/DDBJ whole genome shotgun (WGS) entry which is preliminary data.</text>
</comment>
<evidence type="ECO:0008006" key="4">
    <source>
        <dbReference type="Google" id="ProtNLM"/>
    </source>
</evidence>
<gene>
    <name evidence="2" type="ORF">ABIE37_002377</name>
</gene>
<organism evidence="2 3">
    <name type="scientific">Arthrobacter bambusae</name>
    <dbReference type="NCBI Taxonomy" id="1338426"/>
    <lineage>
        <taxon>Bacteria</taxon>
        <taxon>Bacillati</taxon>
        <taxon>Actinomycetota</taxon>
        <taxon>Actinomycetes</taxon>
        <taxon>Micrococcales</taxon>
        <taxon>Micrococcaceae</taxon>
        <taxon>Arthrobacter</taxon>
    </lineage>
</organism>
<keyword evidence="3" id="KW-1185">Reference proteome</keyword>
<reference evidence="2 3" key="1">
    <citation type="submission" date="2024-06" db="EMBL/GenBank/DDBJ databases">
        <title>Sorghum-associated microbial communities from plants grown in Nebraska, USA.</title>
        <authorList>
            <person name="Schachtman D."/>
        </authorList>
    </citation>
    <scope>NUCLEOTIDE SEQUENCE [LARGE SCALE GENOMIC DNA]</scope>
    <source>
        <strain evidence="2 3">3552</strain>
    </source>
</reference>
<feature type="region of interest" description="Disordered" evidence="1">
    <location>
        <begin position="1"/>
        <end position="29"/>
    </location>
</feature>
<dbReference type="Proteomes" id="UP001549307">
    <property type="component" value="Unassembled WGS sequence"/>
</dbReference>
<protein>
    <recommendedName>
        <fullName evidence="4">Suppressor of fused-like domain-containing protein</fullName>
    </recommendedName>
</protein>
<dbReference type="EMBL" id="JBEPSN010000005">
    <property type="protein sequence ID" value="MET4540590.1"/>
    <property type="molecule type" value="Genomic_DNA"/>
</dbReference>
<evidence type="ECO:0000313" key="3">
    <source>
        <dbReference type="Proteomes" id="UP001549307"/>
    </source>
</evidence>
<dbReference type="GeneID" id="92753314"/>
<evidence type="ECO:0000256" key="1">
    <source>
        <dbReference type="SAM" id="MobiDB-lite"/>
    </source>
</evidence>
<name>A0ABV2P742_9MICC</name>
<dbReference type="RefSeq" id="WP_354229739.1">
    <property type="nucleotide sequence ID" value="NZ_JBEPSN010000005.1"/>
</dbReference>
<sequence length="202" mass="22001">MSFFDDLPEPPEQARQPQPLRPGWAGPPSDELPGVVPVGGFVHQSQRMVVALKLVEVYSTGCLLDLVWSVRRGDEPDQEWREIVEECYNHPRSSLDTRTGLELGVAFADGRKAVAAIHGPASFEENDDVTGPVLTTLGGGGGSNNGDYVQFTGRYWLWPLPLEGDTTLVARWQALGLPESSLELSGAQLGDALGRVRNYWSG</sequence>
<proteinExistence type="predicted"/>
<evidence type="ECO:0000313" key="2">
    <source>
        <dbReference type="EMBL" id="MET4540590.1"/>
    </source>
</evidence>